<proteinExistence type="predicted"/>
<organism evidence="2 3">
    <name type="scientific">Angomonas deanei</name>
    <dbReference type="NCBI Taxonomy" id="59799"/>
    <lineage>
        <taxon>Eukaryota</taxon>
        <taxon>Discoba</taxon>
        <taxon>Euglenozoa</taxon>
        <taxon>Kinetoplastea</taxon>
        <taxon>Metakinetoplastina</taxon>
        <taxon>Trypanosomatida</taxon>
        <taxon>Trypanosomatidae</taxon>
        <taxon>Strigomonadinae</taxon>
        <taxon>Angomonas</taxon>
    </lineage>
</organism>
<dbReference type="VEuPathDB" id="TriTrypDB:ADEAN_000602600"/>
<dbReference type="AlphaFoldDB" id="A0A7G2CHJ9"/>
<reference evidence="2 3" key="1">
    <citation type="submission" date="2020-08" db="EMBL/GenBank/DDBJ databases">
        <authorList>
            <person name="Newling K."/>
            <person name="Davey J."/>
            <person name="Forrester S."/>
        </authorList>
    </citation>
    <scope>NUCLEOTIDE SEQUENCE [LARGE SCALE GENOMIC DNA]</scope>
    <source>
        <strain evidence="3">Crithidia deanei Carvalho (ATCC PRA-265)</strain>
    </source>
</reference>
<protein>
    <submittedName>
        <fullName evidence="2">Uncharacterized protein</fullName>
    </submittedName>
</protein>
<gene>
    <name evidence="2" type="ORF">ADEAN_000602600</name>
</gene>
<evidence type="ECO:0000313" key="3">
    <source>
        <dbReference type="Proteomes" id="UP000515908"/>
    </source>
</evidence>
<name>A0A7G2CHJ9_9TRYP</name>
<evidence type="ECO:0000256" key="1">
    <source>
        <dbReference type="SAM" id="MobiDB-lite"/>
    </source>
</evidence>
<dbReference type="EMBL" id="LR877155">
    <property type="protein sequence ID" value="CAD2218537.1"/>
    <property type="molecule type" value="Genomic_DNA"/>
</dbReference>
<accession>A0A7G2CHJ9</accession>
<evidence type="ECO:0000313" key="2">
    <source>
        <dbReference type="EMBL" id="CAD2218537.1"/>
    </source>
</evidence>
<keyword evidence="3" id="KW-1185">Reference proteome</keyword>
<sequence length="350" mass="39280">MTVIGRCRGEAELLSFLFAANPTRDRMTPLLGSTSQHHLERAVLTKLLASVNDDCKVDAAAWGPLAVLPRLQVREGLYVLQDSARRETMRALLKECDLYGLPPFLRSIRNPNREEESAHHELQDKSSSYLNDHRSHFFLSVDALDSAHFLVGQAEPLILQTVGEELIELSGKHMAYGLLIGEPDQIVGLLKQHNEWTAAKTARQWKEEHAEEVVKVEIAEEEEGAASGPAERRKPNPLLPHVRRTLLAAQKQQTEQLELEMQGNPSSEATSNASDKLFTQVHWITPNRLVDRPAYSYYGLIYAVVIESDVQLHDAGKLPELSVDADQVATEHNDRDVSFYVSTVVELKRN</sequence>
<feature type="region of interest" description="Disordered" evidence="1">
    <location>
        <begin position="218"/>
        <end position="238"/>
    </location>
</feature>
<dbReference type="Proteomes" id="UP000515908">
    <property type="component" value="Chromosome 11"/>
</dbReference>